<dbReference type="CDD" id="cd08070">
    <property type="entry name" value="MPN_like"/>
    <property type="match status" value="1"/>
</dbReference>
<keyword evidence="5" id="KW-0482">Metalloprotease</keyword>
<organism evidence="7 8">
    <name type="scientific">Paenibacillus cisolokensis</name>
    <dbReference type="NCBI Taxonomy" id="1658519"/>
    <lineage>
        <taxon>Bacteria</taxon>
        <taxon>Bacillati</taxon>
        <taxon>Bacillota</taxon>
        <taxon>Bacilli</taxon>
        <taxon>Bacillales</taxon>
        <taxon>Paenibacillaceae</taxon>
        <taxon>Paenibacillus</taxon>
    </lineage>
</organism>
<dbReference type="PANTHER" id="PTHR34858:SF1">
    <property type="entry name" value="CYSO-CYSTEINE PEPTIDASE"/>
    <property type="match status" value="1"/>
</dbReference>
<evidence type="ECO:0000256" key="3">
    <source>
        <dbReference type="ARBA" id="ARBA00022801"/>
    </source>
</evidence>
<dbReference type="PANTHER" id="PTHR34858">
    <property type="entry name" value="CYSO-CYSTEINE PEPTIDASE"/>
    <property type="match status" value="1"/>
</dbReference>
<evidence type="ECO:0000256" key="5">
    <source>
        <dbReference type="ARBA" id="ARBA00023049"/>
    </source>
</evidence>
<dbReference type="InterPro" id="IPR051929">
    <property type="entry name" value="VirAsm_ModProt"/>
</dbReference>
<evidence type="ECO:0000256" key="2">
    <source>
        <dbReference type="ARBA" id="ARBA00022723"/>
    </source>
</evidence>
<accession>A0ABQ4N4K2</accession>
<dbReference type="InterPro" id="IPR028090">
    <property type="entry name" value="JAB_dom_prok"/>
</dbReference>
<evidence type="ECO:0000313" key="7">
    <source>
        <dbReference type="EMBL" id="GIQ63079.1"/>
    </source>
</evidence>
<evidence type="ECO:0000256" key="4">
    <source>
        <dbReference type="ARBA" id="ARBA00022833"/>
    </source>
</evidence>
<keyword evidence="8" id="KW-1185">Reference proteome</keyword>
<keyword evidence="2" id="KW-0479">Metal-binding</keyword>
<evidence type="ECO:0000313" key="8">
    <source>
        <dbReference type="Proteomes" id="UP000680304"/>
    </source>
</evidence>
<proteinExistence type="predicted"/>
<feature type="domain" description="JAB" evidence="6">
    <location>
        <begin position="24"/>
        <end position="142"/>
    </location>
</feature>
<evidence type="ECO:0000256" key="1">
    <source>
        <dbReference type="ARBA" id="ARBA00022670"/>
    </source>
</evidence>
<name>A0ABQ4N4K2_9BACL</name>
<keyword evidence="3" id="KW-0378">Hydrolase</keyword>
<sequence length="158" mass="17141">MPNIADLQSNCRHPERTAYITDAAYLSLLLHGRRSWPEEACGLLIRRGASDGCPAAADAAIALRNAHPAPGRAFAFDPAEWVETFCRIQADGHTVVGWYHTHPRTAPVPSLQDAAGAAGLSGLTCWILSLRRPESPELRAYRVTAGRFDPLMVAQISV</sequence>
<dbReference type="Pfam" id="PF14464">
    <property type="entry name" value="Prok-JAB"/>
    <property type="match status" value="1"/>
</dbReference>
<dbReference type="RefSeq" id="WP_145977246.1">
    <property type="nucleotide sequence ID" value="NZ_BOVJ01000052.1"/>
</dbReference>
<gene>
    <name evidence="7" type="ORF">PACILC2_16470</name>
</gene>
<comment type="caution">
    <text evidence="7">The sequence shown here is derived from an EMBL/GenBank/DDBJ whole genome shotgun (WGS) entry which is preliminary data.</text>
</comment>
<dbReference type="Proteomes" id="UP000680304">
    <property type="component" value="Unassembled WGS sequence"/>
</dbReference>
<evidence type="ECO:0000259" key="6">
    <source>
        <dbReference type="Pfam" id="PF14464"/>
    </source>
</evidence>
<keyword evidence="4" id="KW-0862">Zinc</keyword>
<protein>
    <recommendedName>
        <fullName evidence="6">JAB domain-containing protein</fullName>
    </recommendedName>
</protein>
<dbReference type="SUPFAM" id="SSF102712">
    <property type="entry name" value="JAB1/MPN domain"/>
    <property type="match status" value="1"/>
</dbReference>
<dbReference type="Gene3D" id="3.40.140.10">
    <property type="entry name" value="Cytidine Deaminase, domain 2"/>
    <property type="match status" value="1"/>
</dbReference>
<dbReference type="EMBL" id="BOVJ01000052">
    <property type="protein sequence ID" value="GIQ63079.1"/>
    <property type="molecule type" value="Genomic_DNA"/>
</dbReference>
<keyword evidence="1" id="KW-0645">Protease</keyword>
<reference evidence="7 8" key="1">
    <citation type="submission" date="2021-04" db="EMBL/GenBank/DDBJ databases">
        <title>Draft genome sequence of Paenibacillus cisolokensis, LC2-13A.</title>
        <authorList>
            <person name="Uke A."/>
            <person name="Chhe C."/>
            <person name="Baramee S."/>
            <person name="Kosugi A."/>
        </authorList>
    </citation>
    <scope>NUCLEOTIDE SEQUENCE [LARGE SCALE GENOMIC DNA]</scope>
    <source>
        <strain evidence="7 8">LC2-13A</strain>
    </source>
</reference>